<name>A0A9N9ZG14_9HYPO</name>
<accession>A0A9N9ZG14</accession>
<proteinExistence type="predicted"/>
<evidence type="ECO:0000256" key="1">
    <source>
        <dbReference type="SAM" id="MobiDB-lite"/>
    </source>
</evidence>
<feature type="region of interest" description="Disordered" evidence="1">
    <location>
        <begin position="427"/>
        <end position="452"/>
    </location>
</feature>
<gene>
    <name evidence="2" type="ORF">CSOL1703_00016463</name>
</gene>
<reference evidence="2" key="1">
    <citation type="submission" date="2021-10" db="EMBL/GenBank/DDBJ databases">
        <authorList>
            <person name="Piombo E."/>
        </authorList>
    </citation>
    <scope>NUCLEOTIDE SEQUENCE</scope>
</reference>
<evidence type="ECO:0000313" key="3">
    <source>
        <dbReference type="Proteomes" id="UP000775872"/>
    </source>
</evidence>
<sequence length="452" mass="50929">MSQEQHPQQFLPDMGESPYLAEMPAPNPKRRLNATPWSTSFECDLIDTSNGVFTHEDLRLLANVNCSHLSSGTAPTLLSLKQHAQSLAILIKKISVSTGPVFIGDGTLTVENEAFDWLADLSKPYENIDKYHNLPLRALQNQIASEDEMLGVTHHCPLTIRKNLGGYARGRVRLPPYESGHGLLMHANECLELLDDDFGETGGLISMLPFSSGADSEQMACARNTLTGQWLIHHQHLTLRQRELECDLANLTDILAKEASIPRQILHYPPEEHDRRTKRQDRYILTNIGDDVTDLIHEHLDKREAEEQRHLRLCEARGVHTKGHDQGIIQLDVVSRVSRIKGHGKESPIFILPCSEEHPGVLATREAERKAPEIRLVARKPDKEAKRRQVFEAEVAAETARELERVRREHVVLRHLYEQQLALMVGMGNGPDEGKKRKRVEDGGSGNTERTP</sequence>
<feature type="region of interest" description="Disordered" evidence="1">
    <location>
        <begin position="1"/>
        <end position="27"/>
    </location>
</feature>
<keyword evidence="3" id="KW-1185">Reference proteome</keyword>
<organism evidence="2 3">
    <name type="scientific">Clonostachys solani</name>
    <dbReference type="NCBI Taxonomy" id="160281"/>
    <lineage>
        <taxon>Eukaryota</taxon>
        <taxon>Fungi</taxon>
        <taxon>Dikarya</taxon>
        <taxon>Ascomycota</taxon>
        <taxon>Pezizomycotina</taxon>
        <taxon>Sordariomycetes</taxon>
        <taxon>Hypocreomycetidae</taxon>
        <taxon>Hypocreales</taxon>
        <taxon>Bionectriaceae</taxon>
        <taxon>Clonostachys</taxon>
    </lineage>
</organism>
<dbReference type="OrthoDB" id="5413531at2759"/>
<protein>
    <submittedName>
        <fullName evidence="2">Uncharacterized protein</fullName>
    </submittedName>
</protein>
<dbReference type="EMBL" id="CABFOC020000052">
    <property type="protein sequence ID" value="CAH0054903.1"/>
    <property type="molecule type" value="Genomic_DNA"/>
</dbReference>
<dbReference type="AlphaFoldDB" id="A0A9N9ZG14"/>
<evidence type="ECO:0000313" key="2">
    <source>
        <dbReference type="EMBL" id="CAH0054903.1"/>
    </source>
</evidence>
<comment type="caution">
    <text evidence="2">The sequence shown here is derived from an EMBL/GenBank/DDBJ whole genome shotgun (WGS) entry which is preliminary data.</text>
</comment>
<dbReference type="Proteomes" id="UP000775872">
    <property type="component" value="Unassembled WGS sequence"/>
</dbReference>
<feature type="compositionally biased region" description="Basic and acidic residues" evidence="1">
    <location>
        <begin position="432"/>
        <end position="442"/>
    </location>
</feature>